<proteinExistence type="predicted"/>
<comment type="caution">
    <text evidence="2">The sequence shown here is derived from an EMBL/GenBank/DDBJ whole genome shotgun (WGS) entry which is preliminary data.</text>
</comment>
<dbReference type="EMBL" id="JAQIZT010000005">
    <property type="protein sequence ID" value="KAJ6999012.1"/>
    <property type="molecule type" value="Genomic_DNA"/>
</dbReference>
<dbReference type="AlphaFoldDB" id="A0AAD6QYW4"/>
<reference evidence="2" key="1">
    <citation type="journal article" date="2023" name="Mol. Ecol. Resour.">
        <title>Chromosome-level genome assembly of a triploid poplar Populus alba 'Berolinensis'.</title>
        <authorList>
            <person name="Chen S."/>
            <person name="Yu Y."/>
            <person name="Wang X."/>
            <person name="Wang S."/>
            <person name="Zhang T."/>
            <person name="Zhou Y."/>
            <person name="He R."/>
            <person name="Meng N."/>
            <person name="Wang Y."/>
            <person name="Liu W."/>
            <person name="Liu Z."/>
            <person name="Liu J."/>
            <person name="Guo Q."/>
            <person name="Huang H."/>
            <person name="Sederoff R.R."/>
            <person name="Wang G."/>
            <person name="Qu G."/>
            <person name="Chen S."/>
        </authorList>
    </citation>
    <scope>NUCLEOTIDE SEQUENCE</scope>
    <source>
        <strain evidence="2">SC-2020</strain>
    </source>
</reference>
<organism evidence="2 3">
    <name type="scientific">Populus alba x Populus x berolinensis</name>
    <dbReference type="NCBI Taxonomy" id="444605"/>
    <lineage>
        <taxon>Eukaryota</taxon>
        <taxon>Viridiplantae</taxon>
        <taxon>Streptophyta</taxon>
        <taxon>Embryophyta</taxon>
        <taxon>Tracheophyta</taxon>
        <taxon>Spermatophyta</taxon>
        <taxon>Magnoliopsida</taxon>
        <taxon>eudicotyledons</taxon>
        <taxon>Gunneridae</taxon>
        <taxon>Pentapetalae</taxon>
        <taxon>rosids</taxon>
        <taxon>fabids</taxon>
        <taxon>Malpighiales</taxon>
        <taxon>Salicaceae</taxon>
        <taxon>Saliceae</taxon>
        <taxon>Populus</taxon>
    </lineage>
</organism>
<accession>A0AAD6QYW4</accession>
<feature type="signal peptide" evidence="1">
    <location>
        <begin position="1"/>
        <end position="23"/>
    </location>
</feature>
<protein>
    <submittedName>
        <fullName evidence="2">Uncharacterized protein</fullName>
    </submittedName>
</protein>
<sequence>MATASALALLLLAILSPLRNVSAVGVSYGTLGKNFPSPRYSLTRSKSMTQALKS</sequence>
<feature type="chain" id="PRO_5042168877" evidence="1">
    <location>
        <begin position="24"/>
        <end position="54"/>
    </location>
</feature>
<dbReference type="Proteomes" id="UP001164929">
    <property type="component" value="Chromosome 5"/>
</dbReference>
<evidence type="ECO:0000256" key="1">
    <source>
        <dbReference type="SAM" id="SignalP"/>
    </source>
</evidence>
<evidence type="ECO:0000313" key="3">
    <source>
        <dbReference type="Proteomes" id="UP001164929"/>
    </source>
</evidence>
<name>A0AAD6QYW4_9ROSI</name>
<keyword evidence="1" id="KW-0732">Signal</keyword>
<gene>
    <name evidence="2" type="ORF">NC653_014985</name>
</gene>
<evidence type="ECO:0000313" key="2">
    <source>
        <dbReference type="EMBL" id="KAJ6999012.1"/>
    </source>
</evidence>
<keyword evidence="3" id="KW-1185">Reference proteome</keyword>